<dbReference type="InterPro" id="IPR000432">
    <property type="entry name" value="DNA_mismatch_repair_MutS_C"/>
</dbReference>
<dbReference type="InterPro" id="IPR045076">
    <property type="entry name" value="MutS"/>
</dbReference>
<dbReference type="SUPFAM" id="SSF52540">
    <property type="entry name" value="P-loop containing nucleoside triphosphate hydrolases"/>
    <property type="match status" value="1"/>
</dbReference>
<keyword evidence="2" id="KW-0067">ATP-binding</keyword>
<dbReference type="Pfam" id="PF00488">
    <property type="entry name" value="MutS_V"/>
    <property type="match status" value="1"/>
</dbReference>
<dbReference type="EMBL" id="JALEMU010000020">
    <property type="protein sequence ID" value="MCI5754863.1"/>
    <property type="molecule type" value="Genomic_DNA"/>
</dbReference>
<evidence type="ECO:0000256" key="2">
    <source>
        <dbReference type="ARBA" id="ARBA00022840"/>
    </source>
</evidence>
<keyword evidence="1" id="KW-0547">Nucleotide-binding</keyword>
<evidence type="ECO:0000256" key="3">
    <source>
        <dbReference type="ARBA" id="ARBA00023125"/>
    </source>
</evidence>
<dbReference type="GO" id="GO:0005524">
    <property type="term" value="F:ATP binding"/>
    <property type="evidence" value="ECO:0007669"/>
    <property type="project" value="UniProtKB-KW"/>
</dbReference>
<keyword evidence="3" id="KW-0238">DNA-binding</keyword>
<dbReference type="PANTHER" id="PTHR11361">
    <property type="entry name" value="DNA MISMATCH REPAIR PROTEIN MUTS FAMILY MEMBER"/>
    <property type="match status" value="1"/>
</dbReference>
<dbReference type="GO" id="GO:0006298">
    <property type="term" value="P:mismatch repair"/>
    <property type="evidence" value="ECO:0007669"/>
    <property type="project" value="InterPro"/>
</dbReference>
<comment type="caution">
    <text evidence="5">The sequence shown here is derived from an EMBL/GenBank/DDBJ whole genome shotgun (WGS) entry which is preliminary data.</text>
</comment>
<gene>
    <name evidence="5" type="ORF">MR241_01030</name>
</gene>
<evidence type="ECO:0000259" key="4">
    <source>
        <dbReference type="SMART" id="SM00534"/>
    </source>
</evidence>
<sequence length="489" mass="54524">MGYPSLLYKSAPKLSPMELTVFEDLQLLNFIPKSVAKTVKIPCEAENITARQELFRSLSGSDAREKFSRLLDISAELNSLDSIYSSARCDAEKSAVFLALMRTERDFAVNAAASGFGDALSDCFATAFSREIKGESYRSMSAEIDSLYPEYEKQLDISLKSHGQEIKVGAASDVTYFDRIVKCAGTLGIEPPKVRETKKRRLSPDIITAVSSLSPELSEKLAAFSKKYSSLYVRPVIYYHSELRFYVTMLGFLDMIAEAGIPLTYPELSDERGIHVTEAYDVSLLAKNEKHIVPNDIEFTDAEPFYYLTGANGGGKTTYLRTVGISAVLFMNGCPVPARHAKFGRLSSVFTHFPRDERFDGSGRFVEENGRVNKILERMDGNSLVLLNETYSATNEENAVIMTEKLANLLYGKKIFGLYITHQHSLAESEIPYLNVLIDRNDSNRRTFRIAKQKSTGGSFARDILERYGLTPEALTARFGSPDGKAKEE</sequence>
<dbReference type="PANTHER" id="PTHR11361:SF34">
    <property type="entry name" value="DNA MISMATCH REPAIR PROTEIN MSH1, MITOCHONDRIAL"/>
    <property type="match status" value="1"/>
</dbReference>
<name>A0AAE3K3W1_9BACT</name>
<dbReference type="GO" id="GO:0140664">
    <property type="term" value="F:ATP-dependent DNA damage sensor activity"/>
    <property type="evidence" value="ECO:0007669"/>
    <property type="project" value="InterPro"/>
</dbReference>
<proteinExistence type="predicted"/>
<accession>A0AAE3K3W1</accession>
<feature type="domain" description="DNA mismatch repair proteins mutS family" evidence="4">
    <location>
        <begin position="303"/>
        <end position="484"/>
    </location>
</feature>
<dbReference type="Proteomes" id="UP001139365">
    <property type="component" value="Unassembled WGS sequence"/>
</dbReference>
<evidence type="ECO:0000313" key="6">
    <source>
        <dbReference type="Proteomes" id="UP001139365"/>
    </source>
</evidence>
<protein>
    <recommendedName>
        <fullName evidence="4">DNA mismatch repair proteins mutS family domain-containing protein</fullName>
    </recommendedName>
</protein>
<reference evidence="5 6" key="1">
    <citation type="submission" date="2022-03" db="EMBL/GenBank/DDBJ databases">
        <title>Metagenome-assembled genomes from swine fecal metagenomes.</title>
        <authorList>
            <person name="Holman D.B."/>
            <person name="Kommadath A."/>
        </authorList>
    </citation>
    <scope>NUCLEOTIDE SEQUENCE [LARGE SCALE GENOMIC DNA]</scope>
    <source>
        <strain evidence="5">SUG147</strain>
    </source>
</reference>
<dbReference type="GO" id="GO:0030983">
    <property type="term" value="F:mismatched DNA binding"/>
    <property type="evidence" value="ECO:0007669"/>
    <property type="project" value="InterPro"/>
</dbReference>
<evidence type="ECO:0000313" key="5">
    <source>
        <dbReference type="EMBL" id="MCI5754863.1"/>
    </source>
</evidence>
<organism evidence="5 6">
    <name type="scientific">Candidatus Colimorpha enterica</name>
    <dbReference type="NCBI Taxonomy" id="3083063"/>
    <lineage>
        <taxon>Bacteria</taxon>
        <taxon>Pseudomonadati</taxon>
        <taxon>Bacteroidota</taxon>
        <taxon>Bacteroidia</taxon>
        <taxon>Bacteroidales</taxon>
        <taxon>Candidatus Colimorpha</taxon>
    </lineage>
</organism>
<evidence type="ECO:0000256" key="1">
    <source>
        <dbReference type="ARBA" id="ARBA00022741"/>
    </source>
</evidence>
<dbReference type="InterPro" id="IPR027417">
    <property type="entry name" value="P-loop_NTPase"/>
</dbReference>
<dbReference type="Gene3D" id="3.40.50.300">
    <property type="entry name" value="P-loop containing nucleotide triphosphate hydrolases"/>
    <property type="match status" value="1"/>
</dbReference>
<dbReference type="SMART" id="SM00534">
    <property type="entry name" value="MUTSac"/>
    <property type="match status" value="1"/>
</dbReference>
<dbReference type="AlphaFoldDB" id="A0AAE3K3W1"/>